<proteinExistence type="predicted"/>
<gene>
    <name evidence="1" type="ORF">CDAR_82271</name>
</gene>
<dbReference type="EMBL" id="BPLQ01004171">
    <property type="protein sequence ID" value="GIY06077.1"/>
    <property type="molecule type" value="Genomic_DNA"/>
</dbReference>
<protein>
    <submittedName>
        <fullName evidence="1">Uncharacterized protein</fullName>
    </submittedName>
</protein>
<evidence type="ECO:0000313" key="1">
    <source>
        <dbReference type="EMBL" id="GIY06077.1"/>
    </source>
</evidence>
<reference evidence="1 2" key="1">
    <citation type="submission" date="2021-06" db="EMBL/GenBank/DDBJ databases">
        <title>Caerostris darwini draft genome.</title>
        <authorList>
            <person name="Kono N."/>
            <person name="Arakawa K."/>
        </authorList>
    </citation>
    <scope>NUCLEOTIDE SEQUENCE [LARGE SCALE GENOMIC DNA]</scope>
</reference>
<organism evidence="1 2">
    <name type="scientific">Caerostris darwini</name>
    <dbReference type="NCBI Taxonomy" id="1538125"/>
    <lineage>
        <taxon>Eukaryota</taxon>
        <taxon>Metazoa</taxon>
        <taxon>Ecdysozoa</taxon>
        <taxon>Arthropoda</taxon>
        <taxon>Chelicerata</taxon>
        <taxon>Arachnida</taxon>
        <taxon>Araneae</taxon>
        <taxon>Araneomorphae</taxon>
        <taxon>Entelegynae</taxon>
        <taxon>Araneoidea</taxon>
        <taxon>Araneidae</taxon>
        <taxon>Caerostris</taxon>
    </lineage>
</organism>
<accession>A0AAV4QCX2</accession>
<dbReference type="Proteomes" id="UP001054837">
    <property type="component" value="Unassembled WGS sequence"/>
</dbReference>
<dbReference type="AlphaFoldDB" id="A0AAV4QCX2"/>
<name>A0AAV4QCX2_9ARAC</name>
<evidence type="ECO:0000313" key="2">
    <source>
        <dbReference type="Proteomes" id="UP001054837"/>
    </source>
</evidence>
<comment type="caution">
    <text evidence="1">The sequence shown here is derived from an EMBL/GenBank/DDBJ whole genome shotgun (WGS) entry which is preliminary data.</text>
</comment>
<keyword evidence="2" id="KW-1185">Reference proteome</keyword>
<sequence length="136" mass="16005">MHMYNSISESACDAGLAMFQCRNNMLSTSFNSRDSGVKRICRAAHVVLIEVYRTTRVHPNRNEMCVCCFGVLSSHFKVEKIYVVTPVRRLLGDLKEFEWRAVKSESRDETRLFTTLDPYSKEYLRFLKERVWMDCF</sequence>